<reference evidence="2" key="1">
    <citation type="submission" date="2016-02" db="EMBL/GenBank/DDBJ databases">
        <title>RNAseq analyses of the midgut from blood- or serum-fed Ixodes ricinus ticks.</title>
        <authorList>
            <person name="Perner J."/>
            <person name="Provaznik J."/>
            <person name="Schrenkova J."/>
            <person name="Urbanova V."/>
            <person name="Ribeiro J.M."/>
            <person name="Kopacek P."/>
        </authorList>
    </citation>
    <scope>NUCLEOTIDE SEQUENCE</scope>
    <source>
        <tissue evidence="2">Gut</tissue>
    </source>
</reference>
<dbReference type="GO" id="GO:0071897">
    <property type="term" value="P:DNA biosynthetic process"/>
    <property type="evidence" value="ECO:0007669"/>
    <property type="project" value="UniProtKB-ARBA"/>
</dbReference>
<dbReference type="PROSITE" id="PS50878">
    <property type="entry name" value="RT_POL"/>
    <property type="match status" value="1"/>
</dbReference>
<dbReference type="PANTHER" id="PTHR33332">
    <property type="entry name" value="REVERSE TRANSCRIPTASE DOMAIN-CONTAINING PROTEIN"/>
    <property type="match status" value="1"/>
</dbReference>
<dbReference type="SUPFAM" id="SSF56672">
    <property type="entry name" value="DNA/RNA polymerases"/>
    <property type="match status" value="1"/>
</dbReference>
<dbReference type="CDD" id="cd01650">
    <property type="entry name" value="RT_nLTR_like"/>
    <property type="match status" value="1"/>
</dbReference>
<dbReference type="InterPro" id="IPR043502">
    <property type="entry name" value="DNA/RNA_pol_sf"/>
</dbReference>
<organism evidence="2">
    <name type="scientific">Ixodes ricinus</name>
    <name type="common">Common tick</name>
    <name type="synonym">Acarus ricinus</name>
    <dbReference type="NCBI Taxonomy" id="34613"/>
    <lineage>
        <taxon>Eukaryota</taxon>
        <taxon>Metazoa</taxon>
        <taxon>Ecdysozoa</taxon>
        <taxon>Arthropoda</taxon>
        <taxon>Chelicerata</taxon>
        <taxon>Arachnida</taxon>
        <taxon>Acari</taxon>
        <taxon>Parasitiformes</taxon>
        <taxon>Ixodida</taxon>
        <taxon>Ixodoidea</taxon>
        <taxon>Ixodidae</taxon>
        <taxon>Ixodinae</taxon>
        <taxon>Ixodes</taxon>
    </lineage>
</organism>
<feature type="domain" description="Reverse transcriptase" evidence="1">
    <location>
        <begin position="121"/>
        <end position="387"/>
    </location>
</feature>
<dbReference type="InterPro" id="IPR000477">
    <property type="entry name" value="RT_dom"/>
</dbReference>
<feature type="non-terminal residue" evidence="2">
    <location>
        <position position="1"/>
    </location>
</feature>
<sequence>TLPSMLLNNPRQFWNVVNHAPYSPLALIDDSENIIEINQCATVLNHLFSSHFTAHSPLTLSLPITSNVLPMDPICIDFEGIVSIIKSLKMSSSCGVDGINSKVLQSTKYSSSLFLTKKFQQSLDTTAVPEDWRIGKVIPVHKSGNKSSPLNYRPISLTSVPSKILEHVIHKQLSIHLDSISFFNKAQHGFRRNYSCETQLLCLTNDLFANLDSGYPTDAVFLDFAKAFDKVPHNRLLLKLSSLNLDNNVLSWIESFLSQRHQFVYVNDCSSTLAPVTSGVPQGTVLGPLLFLIYINDLPLQVSSPMCLFADDCVLYRKITSPHDSLTLQNDLDLVQSWCTNWQMTLNVSKCKCMRFSRSSFQTSPVHFLNGIPLQPTDMYKYLGVLLTSNLSWENHINSVVSSANKSLGFLRRNFRSAPSQLKRLLYLALVRSKLEYASSIWHPHHATLTDYIETVQNRAARFIQSDYSSFSSVSLIKSNLSLPLLSTRRKIFRLCLLHKVFYSPRLNQSLLSPPAYLSSRLDHCNKIARPKCFSTAHQHAPLPDAIVDWNDLPEDIVTIQDPIRFREAVTNIVLHTHSPL</sequence>
<name>A0A131Y1M5_IXORI</name>
<evidence type="ECO:0000259" key="1">
    <source>
        <dbReference type="PROSITE" id="PS50878"/>
    </source>
</evidence>
<accession>A0A131Y1M5</accession>
<proteinExistence type="evidence at transcript level"/>
<protein>
    <submittedName>
        <fullName evidence="2">Putative tick transposon</fullName>
    </submittedName>
</protein>
<dbReference type="EMBL" id="GEFM01002403">
    <property type="protein sequence ID" value="JAP73393.1"/>
    <property type="molecule type" value="mRNA"/>
</dbReference>
<dbReference type="Pfam" id="PF00078">
    <property type="entry name" value="RVT_1"/>
    <property type="match status" value="1"/>
</dbReference>
<dbReference type="AlphaFoldDB" id="A0A131Y1M5"/>
<evidence type="ECO:0000313" key="2">
    <source>
        <dbReference type="EMBL" id="JAP73393.1"/>
    </source>
</evidence>